<feature type="domain" description="C2H2-type" evidence="13">
    <location>
        <begin position="181"/>
        <end position="209"/>
    </location>
</feature>
<keyword evidence="9" id="KW-0804">Transcription</keyword>
<dbReference type="AlphaFoldDB" id="A0A8J5CZ15"/>
<accession>A0A8J5CZ15</accession>
<dbReference type="OrthoDB" id="6376466at2759"/>
<dbReference type="InterPro" id="IPR036236">
    <property type="entry name" value="Znf_C2H2_sf"/>
</dbReference>
<evidence type="ECO:0000256" key="11">
    <source>
        <dbReference type="PROSITE-ProRule" id="PRU00042"/>
    </source>
</evidence>
<dbReference type="EMBL" id="JACEEZ010008090">
    <property type="protein sequence ID" value="KAG0723557.1"/>
    <property type="molecule type" value="Genomic_DNA"/>
</dbReference>
<dbReference type="GO" id="GO:0008270">
    <property type="term" value="F:zinc ion binding"/>
    <property type="evidence" value="ECO:0007669"/>
    <property type="project" value="UniProtKB-KW"/>
</dbReference>
<comment type="similarity">
    <text evidence="2">Belongs to the krueppel C2H2-type zinc-finger protein family.</text>
</comment>
<keyword evidence="10" id="KW-0539">Nucleus</keyword>
<dbReference type="SUPFAM" id="SSF57667">
    <property type="entry name" value="beta-beta-alpha zinc fingers"/>
    <property type="match status" value="2"/>
</dbReference>
<comment type="subcellular location">
    <subcellularLocation>
        <location evidence="1">Nucleus</location>
    </subcellularLocation>
</comment>
<evidence type="ECO:0000256" key="8">
    <source>
        <dbReference type="ARBA" id="ARBA00023125"/>
    </source>
</evidence>
<keyword evidence="6" id="KW-0862">Zinc</keyword>
<evidence type="ECO:0000313" key="14">
    <source>
        <dbReference type="EMBL" id="KAG0723557.1"/>
    </source>
</evidence>
<dbReference type="PANTHER" id="PTHR24408">
    <property type="entry name" value="ZINC FINGER PROTEIN"/>
    <property type="match status" value="1"/>
</dbReference>
<feature type="region of interest" description="Disordered" evidence="12">
    <location>
        <begin position="68"/>
        <end position="93"/>
    </location>
</feature>
<evidence type="ECO:0000256" key="12">
    <source>
        <dbReference type="SAM" id="MobiDB-lite"/>
    </source>
</evidence>
<dbReference type="GO" id="GO:0005634">
    <property type="term" value="C:nucleus"/>
    <property type="evidence" value="ECO:0007669"/>
    <property type="project" value="UniProtKB-SubCell"/>
</dbReference>
<evidence type="ECO:0000256" key="10">
    <source>
        <dbReference type="ARBA" id="ARBA00023242"/>
    </source>
</evidence>
<dbReference type="InterPro" id="IPR013087">
    <property type="entry name" value="Znf_C2H2_type"/>
</dbReference>
<organism evidence="14 15">
    <name type="scientific">Chionoecetes opilio</name>
    <name type="common">Atlantic snow crab</name>
    <name type="synonym">Cancer opilio</name>
    <dbReference type="NCBI Taxonomy" id="41210"/>
    <lineage>
        <taxon>Eukaryota</taxon>
        <taxon>Metazoa</taxon>
        <taxon>Ecdysozoa</taxon>
        <taxon>Arthropoda</taxon>
        <taxon>Crustacea</taxon>
        <taxon>Multicrustacea</taxon>
        <taxon>Malacostraca</taxon>
        <taxon>Eumalacostraca</taxon>
        <taxon>Eucarida</taxon>
        <taxon>Decapoda</taxon>
        <taxon>Pleocyemata</taxon>
        <taxon>Brachyura</taxon>
        <taxon>Eubrachyura</taxon>
        <taxon>Majoidea</taxon>
        <taxon>Majidae</taxon>
        <taxon>Chionoecetes</taxon>
    </lineage>
</organism>
<dbReference type="Proteomes" id="UP000770661">
    <property type="component" value="Unassembled WGS sequence"/>
</dbReference>
<keyword evidence="5 11" id="KW-0863">Zinc-finger</keyword>
<name>A0A8J5CZ15_CHIOP</name>
<evidence type="ECO:0000256" key="3">
    <source>
        <dbReference type="ARBA" id="ARBA00022723"/>
    </source>
</evidence>
<evidence type="ECO:0000313" key="15">
    <source>
        <dbReference type="Proteomes" id="UP000770661"/>
    </source>
</evidence>
<feature type="domain" description="C2H2-type" evidence="13">
    <location>
        <begin position="150"/>
        <end position="180"/>
    </location>
</feature>
<evidence type="ECO:0000259" key="13">
    <source>
        <dbReference type="PROSITE" id="PS50157"/>
    </source>
</evidence>
<keyword evidence="4" id="KW-0677">Repeat</keyword>
<evidence type="ECO:0000256" key="4">
    <source>
        <dbReference type="ARBA" id="ARBA00022737"/>
    </source>
</evidence>
<dbReference type="Pfam" id="PF13909">
    <property type="entry name" value="zf-H2C2_5"/>
    <property type="match status" value="1"/>
</dbReference>
<evidence type="ECO:0000256" key="5">
    <source>
        <dbReference type="ARBA" id="ARBA00022771"/>
    </source>
</evidence>
<dbReference type="FunFam" id="3.30.160.60:FF:000075">
    <property type="entry name" value="Putative zinc finger protein 536"/>
    <property type="match status" value="1"/>
</dbReference>
<evidence type="ECO:0000256" key="2">
    <source>
        <dbReference type="ARBA" id="ARBA00006991"/>
    </source>
</evidence>
<dbReference type="PROSITE" id="PS50157">
    <property type="entry name" value="ZINC_FINGER_C2H2_2"/>
    <property type="match status" value="3"/>
</dbReference>
<evidence type="ECO:0000256" key="7">
    <source>
        <dbReference type="ARBA" id="ARBA00023015"/>
    </source>
</evidence>
<reference evidence="14" key="1">
    <citation type="submission" date="2020-07" db="EMBL/GenBank/DDBJ databases">
        <title>The High-quality genome of the commercially important snow crab, Chionoecetes opilio.</title>
        <authorList>
            <person name="Jeong J.-H."/>
            <person name="Ryu S."/>
        </authorList>
    </citation>
    <scope>NUCLEOTIDE SEQUENCE</scope>
    <source>
        <strain evidence="14">MADBK_172401_WGS</strain>
        <tissue evidence="14">Digestive gland</tissue>
    </source>
</reference>
<keyword evidence="7" id="KW-0805">Transcription regulation</keyword>
<comment type="caution">
    <text evidence="14">The sequence shown here is derived from an EMBL/GenBank/DDBJ whole genome shotgun (WGS) entry which is preliminary data.</text>
</comment>
<dbReference type="GO" id="GO:0000981">
    <property type="term" value="F:DNA-binding transcription factor activity, RNA polymerase II-specific"/>
    <property type="evidence" value="ECO:0007669"/>
    <property type="project" value="TreeGrafter"/>
</dbReference>
<proteinExistence type="inferred from homology"/>
<dbReference type="PANTHER" id="PTHR24408:SF58">
    <property type="entry name" value="TRANSCRIPTION FACTOR (TFIIIA), PUTATIVE (AFU_ORTHOLOGUE AFUA_1G05150)-RELATED"/>
    <property type="match status" value="1"/>
</dbReference>
<evidence type="ECO:0000256" key="6">
    <source>
        <dbReference type="ARBA" id="ARBA00022833"/>
    </source>
</evidence>
<feature type="domain" description="C2H2-type" evidence="13">
    <location>
        <begin position="33"/>
        <end position="56"/>
    </location>
</feature>
<gene>
    <name evidence="14" type="primary">ZNF516_1</name>
    <name evidence="14" type="ORF">GWK47_042503</name>
</gene>
<dbReference type="FunFam" id="3.30.160.60:FF:000630">
    <property type="entry name" value="Zinc finger protein 180"/>
    <property type="match status" value="1"/>
</dbReference>
<evidence type="ECO:0000256" key="9">
    <source>
        <dbReference type="ARBA" id="ARBA00023163"/>
    </source>
</evidence>
<keyword evidence="8" id="KW-0238">DNA-binding</keyword>
<protein>
    <submittedName>
        <fullName evidence="14">Zinc finger protein 516</fullName>
    </submittedName>
</protein>
<dbReference type="SMART" id="SM00355">
    <property type="entry name" value="ZnF_C2H2"/>
    <property type="match status" value="4"/>
</dbReference>
<evidence type="ECO:0000256" key="1">
    <source>
        <dbReference type="ARBA" id="ARBA00004123"/>
    </source>
</evidence>
<keyword evidence="15" id="KW-1185">Reference proteome</keyword>
<dbReference type="Gene3D" id="3.30.160.60">
    <property type="entry name" value="Classic Zinc Finger"/>
    <property type="match status" value="4"/>
</dbReference>
<sequence>MLACPMCAKVFRGTKRKYRLDRHMLVHWGLKPFKCPHCPYRSTQQNNLNRHMRNVHWQAAEPICGFDESTGDSKPRQGSPRQELPEECCPSPKKSEEAPVACVTISHRRKVAALLEVEAVLADEEDDDEMTFDDEAAGGGCVYTGGSPSSSCPVCGKIFEGNKRKYRLERHLTIHTGEKPFSCPLCVYRANQKEHLSRHIRNLHRLEPSEVPSSPQHAHTAAS</sequence>
<dbReference type="GO" id="GO:0043565">
    <property type="term" value="F:sequence-specific DNA binding"/>
    <property type="evidence" value="ECO:0007669"/>
    <property type="project" value="TreeGrafter"/>
</dbReference>
<keyword evidence="3" id="KW-0479">Metal-binding</keyword>